<dbReference type="GO" id="GO:0030261">
    <property type="term" value="P:chromosome condensation"/>
    <property type="evidence" value="ECO:0007669"/>
    <property type="project" value="InterPro"/>
</dbReference>
<keyword evidence="5 6" id="KW-0238">DNA-binding</keyword>
<dbReference type="InterPro" id="IPR024704">
    <property type="entry name" value="SMC"/>
</dbReference>
<dbReference type="GO" id="GO:0005524">
    <property type="term" value="F:ATP binding"/>
    <property type="evidence" value="ECO:0007669"/>
    <property type="project" value="UniProtKB-UniRule"/>
</dbReference>
<dbReference type="NCBIfam" id="TIGR02168">
    <property type="entry name" value="SMC_prok_B"/>
    <property type="match status" value="1"/>
</dbReference>
<dbReference type="Pfam" id="PF06470">
    <property type="entry name" value="SMC_hinge"/>
    <property type="match status" value="1"/>
</dbReference>
<dbReference type="GO" id="GO:0007059">
    <property type="term" value="P:chromosome segregation"/>
    <property type="evidence" value="ECO:0007669"/>
    <property type="project" value="UniProtKB-UniRule"/>
</dbReference>
<dbReference type="InterPro" id="IPR011890">
    <property type="entry name" value="SMC_prok"/>
</dbReference>
<feature type="coiled-coil region" evidence="6">
    <location>
        <begin position="350"/>
        <end position="419"/>
    </location>
</feature>
<dbReference type="SMART" id="SM00968">
    <property type="entry name" value="SMC_hinge"/>
    <property type="match status" value="1"/>
</dbReference>
<accession>A0A2U1CSC3</accession>
<dbReference type="PANTHER" id="PTHR43977">
    <property type="entry name" value="STRUCTURAL MAINTENANCE OF CHROMOSOMES PROTEIN 3"/>
    <property type="match status" value="1"/>
</dbReference>
<sequence length="1224" mass="136984">MAQGRENSRLSGKTPLLELLCGAVSYKPIAVGSIFRSLSCRSYISAHPFIVRLTQIKLAGFKSFVEPTVIPTPSQMVGVVGPNGCGKSNIIDAVRWVLGETRASELRGESMQDVIFNGSGNRKPAARASVELVFDNSEGRAAGQWSTYSEIAVRRVLTRDGTSSYFVNNQQVRRRDIHDIFLGTGLGSRGYAIIGQGMINRLIEARPEELRVFLEEAAGVSRYKERRRETENRLSDTRENLSRVEDILQELGGQLAKLESQAEVAARYRSLQEEGEQKQHALWLLKESNARQEQQAKFLAIEQAQTELEGAIAGLRAGESALESRRQAHYAAADAVHAAQGQLFEAGALVSRLEAEIRHVVDSRNRLQARRGQLQQQIQEWTDQERHCTEQLAQSEEELQAAAARIEETRLRAEEAAAALPEIDARVRAAGSSRDELRGVLARVEQNLALVAQAQRDADRQLGALEQRRERLQQEMRELDAPDPETVQRLAGELAVLGEQLDESQGRLAELEDQLPDLDTGRDHAHTAAREESQELARLEARLSALAKLQEDVQKQGALQPWLERHELTSLGRLWQKLQIEPGWEPALEAVLRERMAALEIRQLEHARAFDAEPPPARLAFYQLPPAAPAGQAPEGLTPLISLLRISDADLRTLLNDWLQDVYLADGVDTALAQRNQLPNNGLYVVKAGHMVDRHSVRFYAPDSEQAGLLARQQEIENLQRQVKARQLLADEAVAKVARAEAAWQQVSQSVAPARTRVGELTRRLHDVQLEHSRLDQRARQSSERAARIREELAEIEAQSEELLASREEAEARFEALDIELADHQTRFSDAEMSGEDLAREAEQARQQLRDLERAVQEAEFAERSLRTRMADLERNLQLARDQVGRANDELEGLQGELFELDASAAQAGLQDALEERASREETLNLARIELDNLAAQLRTADEERMAQERSLEPRRERIMQLQLQEQAARLAVEQFSEQLDAHEVDREVLSKLLEQRPDDWRRTGWLQSEVQRISRQVDALGPVNLAALDELSTARERRAFLDAQHQDLCSAIETLEDAIRKIDKETRELLQETFDTVNGHFGELFPRLFGGGEARLMITGEEILDAGVQVMAQPPGKRNSTIHLLSGGEKALTATALVFALFKLNPAPFCLLDEVDAPLDDANTERYASLVSSMSEQTQFLFISHNKIAMQMARQLVGVTMQEQGVSRIVAVDIESALQLAEA</sequence>
<evidence type="ECO:0000256" key="5">
    <source>
        <dbReference type="ARBA" id="ARBA00023125"/>
    </source>
</evidence>
<feature type="coiled-coil region" evidence="6">
    <location>
        <begin position="924"/>
        <end position="951"/>
    </location>
</feature>
<dbReference type="InterPro" id="IPR027417">
    <property type="entry name" value="P-loop_NTPase"/>
</dbReference>
<evidence type="ECO:0000256" key="3">
    <source>
        <dbReference type="ARBA" id="ARBA00022840"/>
    </source>
</evidence>
<dbReference type="STRING" id="1231391.GCA_000308195_02271"/>
<dbReference type="GO" id="GO:0007062">
    <property type="term" value="P:sister chromatid cohesion"/>
    <property type="evidence" value="ECO:0007669"/>
    <property type="project" value="InterPro"/>
</dbReference>
<dbReference type="GO" id="GO:0005694">
    <property type="term" value="C:chromosome"/>
    <property type="evidence" value="ECO:0007669"/>
    <property type="project" value="InterPro"/>
</dbReference>
<evidence type="ECO:0000256" key="6">
    <source>
        <dbReference type="HAMAP-Rule" id="MF_01894"/>
    </source>
</evidence>
<evidence type="ECO:0000256" key="2">
    <source>
        <dbReference type="ARBA" id="ARBA00022741"/>
    </source>
</evidence>
<dbReference type="OrthoDB" id="9808768at2"/>
<comment type="function">
    <text evidence="6">Required for chromosome condensation and partitioning.</text>
</comment>
<keyword evidence="3 6" id="KW-0067">ATP-binding</keyword>
<dbReference type="Pfam" id="PF02463">
    <property type="entry name" value="SMC_N"/>
    <property type="match status" value="1"/>
</dbReference>
<comment type="subcellular location">
    <subcellularLocation>
        <location evidence="6">Cytoplasm</location>
    </subcellularLocation>
</comment>
<evidence type="ECO:0000313" key="9">
    <source>
        <dbReference type="Proteomes" id="UP000246145"/>
    </source>
</evidence>
<dbReference type="EMBL" id="QEKO01000001">
    <property type="protein sequence ID" value="PVY68711.1"/>
    <property type="molecule type" value="Genomic_DNA"/>
</dbReference>
<name>A0A2U1CSC3_9BURK</name>
<reference evidence="8 9" key="1">
    <citation type="submission" date="2018-04" db="EMBL/GenBank/DDBJ databases">
        <title>Genomic Encyclopedia of Type Strains, Phase IV (KMG-IV): sequencing the most valuable type-strain genomes for metagenomic binning, comparative biology and taxonomic classification.</title>
        <authorList>
            <person name="Goeker M."/>
        </authorList>
    </citation>
    <scope>NUCLEOTIDE SEQUENCE [LARGE SCALE GENOMIC DNA]</scope>
    <source>
        <strain evidence="8 9">DSM 10065</strain>
    </source>
</reference>
<dbReference type="GO" id="GO:0006260">
    <property type="term" value="P:DNA replication"/>
    <property type="evidence" value="ECO:0007669"/>
    <property type="project" value="UniProtKB-UniRule"/>
</dbReference>
<feature type="coiled-coil region" evidence="6">
    <location>
        <begin position="772"/>
        <end position="897"/>
    </location>
</feature>
<evidence type="ECO:0000259" key="7">
    <source>
        <dbReference type="SMART" id="SM00968"/>
    </source>
</evidence>
<comment type="caution">
    <text evidence="8">The sequence shown here is derived from an EMBL/GenBank/DDBJ whole genome shotgun (WGS) entry which is preliminary data.</text>
</comment>
<evidence type="ECO:0000256" key="1">
    <source>
        <dbReference type="ARBA" id="ARBA00022490"/>
    </source>
</evidence>
<dbReference type="HAMAP" id="MF_01894">
    <property type="entry name" value="Smc_prok"/>
    <property type="match status" value="1"/>
</dbReference>
<feature type="coiled-coil region" evidence="6">
    <location>
        <begin position="220"/>
        <end position="261"/>
    </location>
</feature>
<dbReference type="SUPFAM" id="SSF75553">
    <property type="entry name" value="Smc hinge domain"/>
    <property type="match status" value="1"/>
</dbReference>
<dbReference type="SUPFAM" id="SSF52540">
    <property type="entry name" value="P-loop containing nucleoside triphosphate hydrolases"/>
    <property type="match status" value="1"/>
</dbReference>
<keyword evidence="2 6" id="KW-0547">Nucleotide-binding</keyword>
<comment type="similarity">
    <text evidence="6">Belongs to the SMC family.</text>
</comment>
<dbReference type="GO" id="GO:0003677">
    <property type="term" value="F:DNA binding"/>
    <property type="evidence" value="ECO:0007669"/>
    <property type="project" value="UniProtKB-UniRule"/>
</dbReference>
<feature type="domain" description="SMC hinge" evidence="7">
    <location>
        <begin position="568"/>
        <end position="675"/>
    </location>
</feature>
<gene>
    <name evidence="6" type="primary">smc</name>
    <name evidence="8" type="ORF">C7440_1122</name>
</gene>
<keyword evidence="4 6" id="KW-0175">Coiled coil</keyword>
<dbReference type="GO" id="GO:0005737">
    <property type="term" value="C:cytoplasm"/>
    <property type="evidence" value="ECO:0007669"/>
    <property type="project" value="UniProtKB-SubCell"/>
</dbReference>
<dbReference type="GO" id="GO:0016887">
    <property type="term" value="F:ATP hydrolysis activity"/>
    <property type="evidence" value="ECO:0007669"/>
    <property type="project" value="InterPro"/>
</dbReference>
<feature type="binding site" evidence="6">
    <location>
        <begin position="82"/>
        <end position="89"/>
    </location>
    <ligand>
        <name>ATP</name>
        <dbReference type="ChEBI" id="CHEBI:30616"/>
    </ligand>
</feature>
<organism evidence="8 9">
    <name type="scientific">Pusillimonas noertemannii</name>
    <dbReference type="NCBI Taxonomy" id="305977"/>
    <lineage>
        <taxon>Bacteria</taxon>
        <taxon>Pseudomonadati</taxon>
        <taxon>Pseudomonadota</taxon>
        <taxon>Betaproteobacteria</taxon>
        <taxon>Burkholderiales</taxon>
        <taxon>Alcaligenaceae</taxon>
        <taxon>Pusillimonas</taxon>
    </lineage>
</organism>
<feature type="coiled-coil region" evidence="6">
    <location>
        <begin position="455"/>
        <end position="556"/>
    </location>
</feature>
<comment type="domain">
    <text evidence="6">Contains large globular domains required for ATP hydrolysis at each terminus and a third globular domain forming a flexible hinge near the middle of the molecule. These domains are separated by coiled-coil structures.</text>
</comment>
<dbReference type="InterPro" id="IPR010935">
    <property type="entry name" value="SMC_hinge"/>
</dbReference>
<dbReference type="AlphaFoldDB" id="A0A2U1CSC3"/>
<feature type="coiled-coil region" evidence="6">
    <location>
        <begin position="1046"/>
        <end position="1073"/>
    </location>
</feature>
<keyword evidence="9" id="KW-1185">Reference proteome</keyword>
<dbReference type="Proteomes" id="UP000246145">
    <property type="component" value="Unassembled WGS sequence"/>
</dbReference>
<evidence type="ECO:0000313" key="8">
    <source>
        <dbReference type="EMBL" id="PVY68711.1"/>
    </source>
</evidence>
<dbReference type="InterPro" id="IPR036277">
    <property type="entry name" value="SMC_hinge_sf"/>
</dbReference>
<protein>
    <recommendedName>
        <fullName evidence="6">Chromosome partition protein Smc</fullName>
    </recommendedName>
</protein>
<dbReference type="Gene3D" id="3.40.50.300">
    <property type="entry name" value="P-loop containing nucleotide triphosphate hydrolases"/>
    <property type="match status" value="2"/>
</dbReference>
<evidence type="ECO:0000256" key="4">
    <source>
        <dbReference type="ARBA" id="ARBA00023054"/>
    </source>
</evidence>
<dbReference type="InterPro" id="IPR003395">
    <property type="entry name" value="RecF/RecN/SMC_N"/>
</dbReference>
<keyword evidence="1 6" id="KW-0963">Cytoplasm</keyword>
<proteinExistence type="inferred from homology"/>
<dbReference type="PIRSF" id="PIRSF005719">
    <property type="entry name" value="SMC"/>
    <property type="match status" value="1"/>
</dbReference>
<comment type="subunit">
    <text evidence="6">Homodimer.</text>
</comment>
<dbReference type="CDD" id="cd03278">
    <property type="entry name" value="ABC_SMC_barmotin"/>
    <property type="match status" value="2"/>
</dbReference>